<proteinExistence type="predicted"/>
<reference evidence="1 3" key="1">
    <citation type="journal article" date="2020" name="Microorganisms">
        <title>Reliable Identification of Environmental Pseudomonas Isolates Using the rpoD Gene.</title>
        <authorList>
            <consortium name="The Broad Institute Genome Sequencing Platform"/>
            <person name="Girard L."/>
            <person name="Lood C."/>
            <person name="Rokni-Zadeh H."/>
            <person name="van Noort V."/>
            <person name="Lavigne R."/>
            <person name="De Mot R."/>
        </authorList>
    </citation>
    <scope>NUCLEOTIDE SEQUENCE</scope>
    <source>
        <strain evidence="1 3">SWRI153</strain>
    </source>
</reference>
<name>A0A923EZA6_9PSED</name>
<dbReference type="EMBL" id="JABWQP010000001">
    <property type="protein sequence ID" value="MBC3340365.1"/>
    <property type="molecule type" value="Genomic_DNA"/>
</dbReference>
<evidence type="ECO:0000313" key="2">
    <source>
        <dbReference type="EMBL" id="MBV4484746.1"/>
    </source>
</evidence>
<dbReference type="EMBL" id="JABWQP020000001">
    <property type="protein sequence ID" value="MBV4484746.1"/>
    <property type="molecule type" value="Genomic_DNA"/>
</dbReference>
<reference evidence="1" key="2">
    <citation type="submission" date="2020-07" db="EMBL/GenBank/DDBJ databases">
        <authorList>
            <person name="Lood C."/>
            <person name="Girard L."/>
        </authorList>
    </citation>
    <scope>NUCLEOTIDE SEQUENCE</scope>
    <source>
        <strain evidence="1">SWRI153</strain>
    </source>
</reference>
<reference evidence="2" key="3">
    <citation type="submission" date="2021-06" db="EMBL/GenBank/DDBJ databases">
        <title>Updating the genus Pseudomonas: Description of 43 new species and partition of the Pseudomonas putida group.</title>
        <authorList>
            <person name="Girard L."/>
            <person name="Lood C."/>
            <person name="Vandamme P."/>
            <person name="Rokni-Zadeh H."/>
            <person name="Van Noort V."/>
            <person name="Hofte M."/>
            <person name="Lavigne R."/>
            <person name="De Mot R."/>
        </authorList>
    </citation>
    <scope>NUCLEOTIDE SEQUENCE</scope>
    <source>
        <strain evidence="2">SWRI153</strain>
    </source>
</reference>
<dbReference type="Proteomes" id="UP000648816">
    <property type="component" value="Unassembled WGS sequence"/>
</dbReference>
<gene>
    <name evidence="2" type="ORF">HU727_004005</name>
    <name evidence="1" type="ORF">HU727_01815</name>
</gene>
<organism evidence="1">
    <name type="scientific">Pseudomonas khorasanensis</name>
    <dbReference type="NCBI Taxonomy" id="2745508"/>
    <lineage>
        <taxon>Bacteria</taxon>
        <taxon>Pseudomonadati</taxon>
        <taxon>Pseudomonadota</taxon>
        <taxon>Gammaproteobacteria</taxon>
        <taxon>Pseudomonadales</taxon>
        <taxon>Pseudomonadaceae</taxon>
        <taxon>Pseudomonas</taxon>
    </lineage>
</organism>
<dbReference type="RefSeq" id="WP_186528375.1">
    <property type="nucleotide sequence ID" value="NZ_JABWQP020000001.1"/>
</dbReference>
<evidence type="ECO:0000313" key="3">
    <source>
        <dbReference type="Proteomes" id="UP000648816"/>
    </source>
</evidence>
<comment type="caution">
    <text evidence="1">The sequence shown here is derived from an EMBL/GenBank/DDBJ whole genome shotgun (WGS) entry which is preliminary data.</text>
</comment>
<protein>
    <submittedName>
        <fullName evidence="1">Uncharacterized protein</fullName>
    </submittedName>
</protein>
<accession>A0A923EZA6</accession>
<dbReference type="AlphaFoldDB" id="A0A923EZA6"/>
<evidence type="ECO:0000313" key="1">
    <source>
        <dbReference type="EMBL" id="MBC3340365.1"/>
    </source>
</evidence>
<sequence>MFAFIVITMTFIVFACAMAWLASEALRNWAEVPKYWMLEREQNYERSQRAQRRNAALIDDEESAAKDETF</sequence>
<keyword evidence="3" id="KW-1185">Reference proteome</keyword>